<evidence type="ECO:0000313" key="14">
    <source>
        <dbReference type="Proteomes" id="UP000589620"/>
    </source>
</evidence>
<comment type="subcellular location">
    <subcellularLocation>
        <location evidence="1">Membrane</location>
        <topology evidence="1">Multi-pass membrane protein</topology>
    </subcellularLocation>
</comment>
<feature type="transmembrane region" description="Helical" evidence="11">
    <location>
        <begin position="174"/>
        <end position="197"/>
    </location>
</feature>
<proteinExistence type="inferred from homology"/>
<dbReference type="AlphaFoldDB" id="A0A852T128"/>
<gene>
    <name evidence="13" type="ORF">BJ963_002102</name>
</gene>
<protein>
    <submittedName>
        <fullName evidence="13">Kef-type K+ transport system membrane component KefB</fullName>
    </submittedName>
</protein>
<dbReference type="Pfam" id="PF00999">
    <property type="entry name" value="Na_H_Exchanger"/>
    <property type="match status" value="1"/>
</dbReference>
<keyword evidence="7" id="KW-0915">Sodium</keyword>
<evidence type="ECO:0000256" key="10">
    <source>
        <dbReference type="ARBA" id="ARBA00023201"/>
    </source>
</evidence>
<feature type="domain" description="Cation/H+ exchanger transmembrane" evidence="12">
    <location>
        <begin position="14"/>
        <end position="346"/>
    </location>
</feature>
<feature type="transmembrane region" description="Helical" evidence="11">
    <location>
        <begin position="352"/>
        <end position="372"/>
    </location>
</feature>
<keyword evidence="4" id="KW-0050">Antiport</keyword>
<keyword evidence="5 11" id="KW-0812">Transmembrane</keyword>
<evidence type="ECO:0000259" key="12">
    <source>
        <dbReference type="Pfam" id="PF00999"/>
    </source>
</evidence>
<dbReference type="GO" id="GO:0016020">
    <property type="term" value="C:membrane"/>
    <property type="evidence" value="ECO:0007669"/>
    <property type="project" value="UniProtKB-SubCell"/>
</dbReference>
<feature type="transmembrane region" description="Helical" evidence="11">
    <location>
        <begin position="117"/>
        <end position="141"/>
    </location>
</feature>
<evidence type="ECO:0000256" key="11">
    <source>
        <dbReference type="SAM" id="Phobius"/>
    </source>
</evidence>
<reference evidence="13 14" key="1">
    <citation type="submission" date="2020-07" db="EMBL/GenBank/DDBJ databases">
        <title>Sequencing the genomes of 1000 actinobacteria strains.</title>
        <authorList>
            <person name="Klenk H.-P."/>
        </authorList>
    </citation>
    <scope>NUCLEOTIDE SEQUENCE [LARGE SCALE GENOMIC DNA]</scope>
    <source>
        <strain evidence="13 14">DSM 23871</strain>
    </source>
</reference>
<name>A0A852T128_9MICO</name>
<evidence type="ECO:0000256" key="1">
    <source>
        <dbReference type="ARBA" id="ARBA00004141"/>
    </source>
</evidence>
<feature type="transmembrane region" description="Helical" evidence="11">
    <location>
        <begin position="148"/>
        <end position="168"/>
    </location>
</feature>
<keyword evidence="6 11" id="KW-1133">Transmembrane helix</keyword>
<feature type="transmembrane region" description="Helical" evidence="11">
    <location>
        <begin position="293"/>
        <end position="311"/>
    </location>
</feature>
<dbReference type="RefSeq" id="WP_179456491.1">
    <property type="nucleotide sequence ID" value="NZ_BAAAPX010000001.1"/>
</dbReference>
<evidence type="ECO:0000256" key="4">
    <source>
        <dbReference type="ARBA" id="ARBA00022449"/>
    </source>
</evidence>
<dbReference type="EMBL" id="JACCBJ010000001">
    <property type="protein sequence ID" value="NYD74583.1"/>
    <property type="molecule type" value="Genomic_DNA"/>
</dbReference>
<dbReference type="InterPro" id="IPR038770">
    <property type="entry name" value="Na+/solute_symporter_sf"/>
</dbReference>
<feature type="transmembrane region" description="Helical" evidence="11">
    <location>
        <begin position="57"/>
        <end position="76"/>
    </location>
</feature>
<comment type="similarity">
    <text evidence="2">Belongs to the monovalent cation:proton antiporter 2 (CPA2) transporter (TC 2.A.37) family.</text>
</comment>
<accession>A0A852T128</accession>
<dbReference type="GO" id="GO:0006814">
    <property type="term" value="P:sodium ion transport"/>
    <property type="evidence" value="ECO:0007669"/>
    <property type="project" value="UniProtKB-KW"/>
</dbReference>
<evidence type="ECO:0000256" key="8">
    <source>
        <dbReference type="ARBA" id="ARBA00023065"/>
    </source>
</evidence>
<dbReference type="GO" id="GO:0015297">
    <property type="term" value="F:antiporter activity"/>
    <property type="evidence" value="ECO:0007669"/>
    <property type="project" value="UniProtKB-KW"/>
</dbReference>
<feature type="transmembrane region" description="Helical" evidence="11">
    <location>
        <begin position="218"/>
        <end position="251"/>
    </location>
</feature>
<dbReference type="Gene3D" id="1.20.1530.20">
    <property type="match status" value="1"/>
</dbReference>
<keyword evidence="8" id="KW-0406">Ion transport</keyword>
<dbReference type="InterPro" id="IPR006153">
    <property type="entry name" value="Cation/H_exchanger_TM"/>
</dbReference>
<dbReference type="Proteomes" id="UP000589620">
    <property type="component" value="Unassembled WGS sequence"/>
</dbReference>
<dbReference type="PANTHER" id="PTHR43562">
    <property type="entry name" value="NAPA-TYPE SODIUM/HYDROGEN ANTIPORTER"/>
    <property type="match status" value="1"/>
</dbReference>
<evidence type="ECO:0000256" key="9">
    <source>
        <dbReference type="ARBA" id="ARBA00023136"/>
    </source>
</evidence>
<keyword evidence="14" id="KW-1185">Reference proteome</keyword>
<sequence length="384" mass="38174">MTPASLALIVAVGLLGPLLSARNVWHVPVVVGELAGGILIGDTGLRLIDPRAPDLQLLANIGFGLTMVVVGSQIPVRDPRLRSRTGALGVAGAAVAGAASAVLAVALAGAFGTGHAAVYGIVLASSSAAVVLPMLTSLGLAMGNLGQLVTQIAVADVVCVIALPFAVAPAHAGSAAIGALVIAVASVALVAVLTWLGRSGLRRRAHAYSERRRFALELRLSLLVLFVFAAIAQLAQLSIMLAGFALGLVLAAVGEPHRLARQLFGMTEGFFGPLFFVWLGASLDIRGLGGHPAMVLLGLALGAGAVIAHSASRAVGLPLTQAVASAGQLGVPVAAVALGVQTATLLPGEGPAILVGALLTVAAAALALGRLAGRASAGTVRAPR</sequence>
<feature type="transmembrane region" description="Helical" evidence="11">
    <location>
        <begin position="88"/>
        <end position="111"/>
    </location>
</feature>
<evidence type="ECO:0000256" key="5">
    <source>
        <dbReference type="ARBA" id="ARBA00022692"/>
    </source>
</evidence>
<feature type="transmembrane region" description="Helical" evidence="11">
    <location>
        <begin position="263"/>
        <end position="281"/>
    </location>
</feature>
<evidence type="ECO:0000256" key="7">
    <source>
        <dbReference type="ARBA" id="ARBA00023053"/>
    </source>
</evidence>
<comment type="caution">
    <text evidence="13">The sequence shown here is derived from an EMBL/GenBank/DDBJ whole genome shotgun (WGS) entry which is preliminary data.</text>
</comment>
<dbReference type="PANTHER" id="PTHR43562:SF3">
    <property type="entry name" value="SODIUM ION_PROTON EXCHANGER (EUROFUNG)"/>
    <property type="match status" value="1"/>
</dbReference>
<evidence type="ECO:0000256" key="6">
    <source>
        <dbReference type="ARBA" id="ARBA00022989"/>
    </source>
</evidence>
<keyword evidence="10" id="KW-0739">Sodium transport</keyword>
<evidence type="ECO:0000256" key="2">
    <source>
        <dbReference type="ARBA" id="ARBA00005551"/>
    </source>
</evidence>
<organism evidence="13 14">
    <name type="scientific">Leifsonia soli</name>
    <dbReference type="NCBI Taxonomy" id="582665"/>
    <lineage>
        <taxon>Bacteria</taxon>
        <taxon>Bacillati</taxon>
        <taxon>Actinomycetota</taxon>
        <taxon>Actinomycetes</taxon>
        <taxon>Micrococcales</taxon>
        <taxon>Microbacteriaceae</taxon>
        <taxon>Leifsonia</taxon>
    </lineage>
</organism>
<keyword evidence="9 11" id="KW-0472">Membrane</keyword>
<evidence type="ECO:0000313" key="13">
    <source>
        <dbReference type="EMBL" id="NYD74583.1"/>
    </source>
</evidence>
<evidence type="ECO:0000256" key="3">
    <source>
        <dbReference type="ARBA" id="ARBA00022448"/>
    </source>
</evidence>
<keyword evidence="3" id="KW-0813">Transport</keyword>
<dbReference type="GO" id="GO:1902600">
    <property type="term" value="P:proton transmembrane transport"/>
    <property type="evidence" value="ECO:0007669"/>
    <property type="project" value="InterPro"/>
</dbReference>